<feature type="non-terminal residue" evidence="7">
    <location>
        <position position="1"/>
    </location>
</feature>
<keyword evidence="5" id="KW-0030">Aminoacyl-tRNA synthetase</keyword>
<comment type="caution">
    <text evidence="7">The sequence shown here is derived from an EMBL/GenBank/DDBJ whole genome shotgun (WGS) entry which is preliminary data.</text>
</comment>
<dbReference type="SUPFAM" id="SSF55681">
    <property type="entry name" value="Class II aaRS and biotin synthetases"/>
    <property type="match status" value="1"/>
</dbReference>
<protein>
    <recommendedName>
        <fullName evidence="6">Aminoacyl-transfer RNA synthetases class-II family profile domain-containing protein</fullName>
    </recommendedName>
</protein>
<dbReference type="Gene3D" id="3.30.930.10">
    <property type="entry name" value="Bira Bifunctional Protein, Domain 2"/>
    <property type="match status" value="1"/>
</dbReference>
<dbReference type="GO" id="GO:0006422">
    <property type="term" value="P:aspartyl-tRNA aminoacylation"/>
    <property type="evidence" value="ECO:0007669"/>
    <property type="project" value="TreeGrafter"/>
</dbReference>
<gene>
    <name evidence="7" type="ORF">S06H3_23221</name>
</gene>
<dbReference type="InterPro" id="IPR004364">
    <property type="entry name" value="Aa-tRNA-synt_II"/>
</dbReference>
<dbReference type="EMBL" id="BARV01012578">
    <property type="protein sequence ID" value="GAI05350.1"/>
    <property type="molecule type" value="Genomic_DNA"/>
</dbReference>
<dbReference type="InterPro" id="IPR006195">
    <property type="entry name" value="aa-tRNA-synth_II"/>
</dbReference>
<evidence type="ECO:0000256" key="4">
    <source>
        <dbReference type="ARBA" id="ARBA00022917"/>
    </source>
</evidence>
<keyword evidence="4" id="KW-0648">Protein biosynthesis</keyword>
<evidence type="ECO:0000256" key="1">
    <source>
        <dbReference type="ARBA" id="ARBA00022598"/>
    </source>
</evidence>
<dbReference type="PRINTS" id="PR01042">
    <property type="entry name" value="TRNASYNTHASP"/>
</dbReference>
<sequence>HLRAEYVISVEGKVNLRPEGMRNLNLETGDIELLVEKLTILNPSKTPPFEIEDHTDAKEELRLTYRYLDLRRAPLQEKIKIRHKVTKAVRDYLDTQGFYEIETPLLIRSTPEGARDFIVPSRTNPGKFFALPQSPQLLKQILIVSGFDKYFQVARCLRDEDLRADRQPEHTQIDMEMAFVTEDDVFSVVEGMMAYVFK</sequence>
<dbReference type="GO" id="GO:0005524">
    <property type="term" value="F:ATP binding"/>
    <property type="evidence" value="ECO:0007669"/>
    <property type="project" value="UniProtKB-KW"/>
</dbReference>
<evidence type="ECO:0000256" key="3">
    <source>
        <dbReference type="ARBA" id="ARBA00022840"/>
    </source>
</evidence>
<feature type="non-terminal residue" evidence="7">
    <location>
        <position position="198"/>
    </location>
</feature>
<evidence type="ECO:0000259" key="6">
    <source>
        <dbReference type="PROSITE" id="PS50862"/>
    </source>
</evidence>
<feature type="domain" description="Aminoacyl-transfer RNA synthetases class-II family profile" evidence="6">
    <location>
        <begin position="79"/>
        <end position="198"/>
    </location>
</feature>
<reference evidence="7" key="1">
    <citation type="journal article" date="2014" name="Front. Microbiol.">
        <title>High frequency of phylogenetically diverse reductive dehalogenase-homologous genes in deep subseafloor sedimentary metagenomes.</title>
        <authorList>
            <person name="Kawai M."/>
            <person name="Futagami T."/>
            <person name="Toyoda A."/>
            <person name="Takaki Y."/>
            <person name="Nishi S."/>
            <person name="Hori S."/>
            <person name="Arai W."/>
            <person name="Tsubouchi T."/>
            <person name="Morono Y."/>
            <person name="Uchiyama I."/>
            <person name="Ito T."/>
            <person name="Fujiyama A."/>
            <person name="Inagaki F."/>
            <person name="Takami H."/>
        </authorList>
    </citation>
    <scope>NUCLEOTIDE SEQUENCE</scope>
    <source>
        <strain evidence="7">Expedition CK06-06</strain>
    </source>
</reference>
<organism evidence="7">
    <name type="scientific">marine sediment metagenome</name>
    <dbReference type="NCBI Taxonomy" id="412755"/>
    <lineage>
        <taxon>unclassified sequences</taxon>
        <taxon>metagenomes</taxon>
        <taxon>ecological metagenomes</taxon>
    </lineage>
</organism>
<dbReference type="PROSITE" id="PS50862">
    <property type="entry name" value="AA_TRNA_LIGASE_II"/>
    <property type="match status" value="1"/>
</dbReference>
<dbReference type="InterPro" id="IPR045864">
    <property type="entry name" value="aa-tRNA-synth_II/BPL/LPL"/>
</dbReference>
<evidence type="ECO:0000256" key="5">
    <source>
        <dbReference type="ARBA" id="ARBA00023146"/>
    </source>
</evidence>
<proteinExistence type="predicted"/>
<dbReference type="InterPro" id="IPR002312">
    <property type="entry name" value="Asp/Asn-tRNA-synth_IIb"/>
</dbReference>
<dbReference type="CDD" id="cd04317">
    <property type="entry name" value="EcAspRS_like_N"/>
    <property type="match status" value="1"/>
</dbReference>
<dbReference type="InterPro" id="IPR012340">
    <property type="entry name" value="NA-bd_OB-fold"/>
</dbReference>
<dbReference type="PANTHER" id="PTHR22594:SF5">
    <property type="entry name" value="ASPARTATE--TRNA LIGASE, MITOCHONDRIAL"/>
    <property type="match status" value="1"/>
</dbReference>
<keyword evidence="2" id="KW-0547">Nucleotide-binding</keyword>
<evidence type="ECO:0000313" key="7">
    <source>
        <dbReference type="EMBL" id="GAI05350.1"/>
    </source>
</evidence>
<dbReference type="SUPFAM" id="SSF50249">
    <property type="entry name" value="Nucleic acid-binding proteins"/>
    <property type="match status" value="1"/>
</dbReference>
<dbReference type="Gene3D" id="2.40.50.140">
    <property type="entry name" value="Nucleic acid-binding proteins"/>
    <property type="match status" value="1"/>
</dbReference>
<dbReference type="GO" id="GO:0004815">
    <property type="term" value="F:aspartate-tRNA ligase activity"/>
    <property type="evidence" value="ECO:0007669"/>
    <property type="project" value="TreeGrafter"/>
</dbReference>
<keyword evidence="1" id="KW-0436">Ligase</keyword>
<dbReference type="InterPro" id="IPR047089">
    <property type="entry name" value="Asp-tRNA-ligase_1_N"/>
</dbReference>
<accession>X1LSG6</accession>
<evidence type="ECO:0000256" key="2">
    <source>
        <dbReference type="ARBA" id="ARBA00022741"/>
    </source>
</evidence>
<name>X1LSG6_9ZZZZ</name>
<keyword evidence="3" id="KW-0067">ATP-binding</keyword>
<dbReference type="Pfam" id="PF00152">
    <property type="entry name" value="tRNA-synt_2"/>
    <property type="match status" value="1"/>
</dbReference>
<dbReference type="PANTHER" id="PTHR22594">
    <property type="entry name" value="ASPARTYL/LYSYL-TRNA SYNTHETASE"/>
    <property type="match status" value="1"/>
</dbReference>
<dbReference type="AlphaFoldDB" id="X1LSG6"/>